<protein>
    <submittedName>
        <fullName evidence="8">WD40 repeat-like protein</fullName>
    </submittedName>
</protein>
<comment type="similarity">
    <text evidence="6">Belongs to the WD repeat WDR6 family.</text>
</comment>
<dbReference type="InterPro" id="IPR036322">
    <property type="entry name" value="WD40_repeat_dom_sf"/>
</dbReference>
<dbReference type="OrthoDB" id="66881at2759"/>
<dbReference type="InterPro" id="IPR001680">
    <property type="entry name" value="WD40_rpt"/>
</dbReference>
<proteinExistence type="inferred from homology"/>
<sequence>MSIPPQNTISSVEEQLLKPLSHYGPVTSLKVFQNYVLAGYGPILKVFEVVNNETQLISSQQLFKRNKIHHICISQSGDKVCISGSRSFRVLSLVDTLNNTPSLEEKAINEWITCCEFLDDNTLLILNSHNTVYTVDVSSKASQFILSDKVHCNEKSILYSGSIRLLDDGRVLIAAGTVMNGVIIWDYLTKRIIYNFTEHEGSIFGVQIDSTGKFMISCSDDRSVKLYDLQNGKILANGWGHGSRIWNLRFFKDQSNGLRIMSTGEDCTIRLWRYEPGHDLIQVELLENAHLGKHIWSGDIDDEHLKLFVSGGADGKVRVHDLIGRNNVQEFSLETISAKIGKEFHTKENIKQYSELPHLNLLIIITSHGSIIQYNQLSNEFTLLELTPEESAKFYDFSIMKSLCEINVILIACRNGDILQLRFEGNATQPQRSWIEESQLGNSKLTNLLVASSNSSHYSLTDCPNTKVPFILRKYSDSGVETSFLQQPQQTSFTTTDMTIDSTNSWLILGSRYVSLAIYDISNESDQVTIFKKLSQGDTITSVSIVRSQKNLLTVLLTVRDGVYLYVNISKIDGEFQYEIIHENKLSRGFIEGGFVQNNQLILYGFKSSYFYLWNESKQIEIYNEICGGAHRQWEFFRQDFNSKFIYINKSTLCIKTFNARFVKDFGVINPGTHGREIRSVCISPEAKNGSRLILTASEDTTVKLGKLHSNGSVESYWSLNHHVSGMQTIKFFNQTYAASSAANEEFFIWKFSELDAIPIVIEYSRLKPSADIPDLRIMDFDAFEYENGFIITTVYSDSTIKVWYFDISEKRFFLIIEDRYTTCCILNVNFLFLNNRVLLQIGATDGHLSIWDITNKVATGGEVKSLDEMIIKQQLHQNGIKAILPVKQAGSYEIITGGDDNALILSTLAFDQEKLKLEVKSFIEKAASSTITSISSSGDAKFLVTSVDQIVRCWSYKNYELSCESARYTTIADTGCSDSVIDDGQVILAIGGAGLSTWKLA</sequence>
<evidence type="ECO:0000313" key="8">
    <source>
        <dbReference type="EMBL" id="ODV81973.1"/>
    </source>
</evidence>
<dbReference type="GO" id="GO:0005768">
    <property type="term" value="C:endosome"/>
    <property type="evidence" value="ECO:0007669"/>
    <property type="project" value="EnsemblFungi"/>
</dbReference>
<keyword evidence="4" id="KW-0819">tRNA processing</keyword>
<evidence type="ECO:0000256" key="5">
    <source>
        <dbReference type="ARBA" id="ARBA00022737"/>
    </source>
</evidence>
<dbReference type="AlphaFoldDB" id="A0A1E4SR32"/>
<name>A0A1E4SR32_9ASCO</name>
<feature type="repeat" description="WD" evidence="7">
    <location>
        <begin position="196"/>
        <end position="237"/>
    </location>
</feature>
<dbReference type="RefSeq" id="XP_020067095.1">
    <property type="nucleotide sequence ID" value="XM_020207187.1"/>
</dbReference>
<dbReference type="SUPFAM" id="SSF50978">
    <property type="entry name" value="WD40 repeat-like"/>
    <property type="match status" value="3"/>
</dbReference>
<evidence type="ECO:0000313" key="9">
    <source>
        <dbReference type="Proteomes" id="UP000094285"/>
    </source>
</evidence>
<dbReference type="PROSITE" id="PS50294">
    <property type="entry name" value="WD_REPEATS_REGION"/>
    <property type="match status" value="1"/>
</dbReference>
<dbReference type="InterPro" id="IPR015943">
    <property type="entry name" value="WD40/YVTN_repeat-like_dom_sf"/>
</dbReference>
<dbReference type="PROSITE" id="PS50082">
    <property type="entry name" value="WD_REPEATS_2"/>
    <property type="match status" value="1"/>
</dbReference>
<dbReference type="PANTHER" id="PTHR14344:SF3">
    <property type="entry name" value="WD REPEAT-CONTAINING PROTEIN 6"/>
    <property type="match status" value="1"/>
</dbReference>
<dbReference type="GO" id="GO:0002130">
    <property type="term" value="P:wobble position ribose methylation"/>
    <property type="evidence" value="ECO:0007669"/>
    <property type="project" value="EnsemblFungi"/>
</dbReference>
<dbReference type="Proteomes" id="UP000094285">
    <property type="component" value="Unassembled WGS sequence"/>
</dbReference>
<keyword evidence="5" id="KW-0677">Repeat</keyword>
<dbReference type="GO" id="GO:0030234">
    <property type="term" value="F:enzyme regulator activity"/>
    <property type="evidence" value="ECO:0007669"/>
    <property type="project" value="EnsemblFungi"/>
</dbReference>
<organism evidence="8 9">
    <name type="scientific">Suhomyces tanzawaensis NRRL Y-17324</name>
    <dbReference type="NCBI Taxonomy" id="984487"/>
    <lineage>
        <taxon>Eukaryota</taxon>
        <taxon>Fungi</taxon>
        <taxon>Dikarya</taxon>
        <taxon>Ascomycota</taxon>
        <taxon>Saccharomycotina</taxon>
        <taxon>Pichiomycetes</taxon>
        <taxon>Debaryomycetaceae</taxon>
        <taxon>Suhomyces</taxon>
    </lineage>
</organism>
<dbReference type="SMART" id="SM00320">
    <property type="entry name" value="WD40"/>
    <property type="match status" value="8"/>
</dbReference>
<evidence type="ECO:0000256" key="1">
    <source>
        <dbReference type="ARBA" id="ARBA00004496"/>
    </source>
</evidence>
<dbReference type="PANTHER" id="PTHR14344">
    <property type="entry name" value="WD REPEAT PROTEIN"/>
    <property type="match status" value="1"/>
</dbReference>
<dbReference type="GO" id="GO:0032456">
    <property type="term" value="P:endocytic recycling"/>
    <property type="evidence" value="ECO:0007669"/>
    <property type="project" value="EnsemblFungi"/>
</dbReference>
<evidence type="ECO:0000256" key="3">
    <source>
        <dbReference type="ARBA" id="ARBA00022574"/>
    </source>
</evidence>
<evidence type="ECO:0000256" key="4">
    <source>
        <dbReference type="ARBA" id="ARBA00022694"/>
    </source>
</evidence>
<evidence type="ECO:0000256" key="6">
    <source>
        <dbReference type="ARBA" id="ARBA00038255"/>
    </source>
</evidence>
<dbReference type="Gene3D" id="2.130.10.10">
    <property type="entry name" value="YVTN repeat-like/Quinoprotein amine dehydrogenase"/>
    <property type="match status" value="4"/>
</dbReference>
<dbReference type="STRING" id="984487.A0A1E4SR32"/>
<keyword evidence="2" id="KW-0963">Cytoplasm</keyword>
<keyword evidence="3 7" id="KW-0853">WD repeat</keyword>
<dbReference type="Pfam" id="PF00400">
    <property type="entry name" value="WD40"/>
    <property type="match status" value="3"/>
</dbReference>
<dbReference type="GeneID" id="30981324"/>
<keyword evidence="9" id="KW-1185">Reference proteome</keyword>
<dbReference type="InterPro" id="IPR051973">
    <property type="entry name" value="tRNA_Anticodon_Mtase-Reg"/>
</dbReference>
<evidence type="ECO:0000256" key="2">
    <source>
        <dbReference type="ARBA" id="ARBA00022490"/>
    </source>
</evidence>
<dbReference type="EMBL" id="KV453909">
    <property type="protein sequence ID" value="ODV81973.1"/>
    <property type="molecule type" value="Genomic_DNA"/>
</dbReference>
<reference evidence="9" key="1">
    <citation type="submission" date="2016-05" db="EMBL/GenBank/DDBJ databases">
        <title>Comparative genomics of biotechnologically important yeasts.</title>
        <authorList>
            <consortium name="DOE Joint Genome Institute"/>
            <person name="Riley R."/>
            <person name="Haridas S."/>
            <person name="Wolfe K.H."/>
            <person name="Lopes M.R."/>
            <person name="Hittinger C.T."/>
            <person name="Goker M."/>
            <person name="Salamov A."/>
            <person name="Wisecaver J."/>
            <person name="Long T.M."/>
            <person name="Aerts A.L."/>
            <person name="Barry K."/>
            <person name="Choi C."/>
            <person name="Clum A."/>
            <person name="Coughlan A.Y."/>
            <person name="Deshpande S."/>
            <person name="Douglass A.P."/>
            <person name="Hanson S.J."/>
            <person name="Klenk H.-P."/>
            <person name="Labutti K."/>
            <person name="Lapidus A."/>
            <person name="Lindquist E."/>
            <person name="Lipzen A."/>
            <person name="Meier-Kolthoff J.P."/>
            <person name="Ohm R.A."/>
            <person name="Otillar R.P."/>
            <person name="Pangilinan J."/>
            <person name="Peng Y."/>
            <person name="Rokas A."/>
            <person name="Rosa C.A."/>
            <person name="Scheuner C."/>
            <person name="Sibirny A.A."/>
            <person name="Slot J.C."/>
            <person name="Stielow J.B."/>
            <person name="Sun H."/>
            <person name="Kurtzman C.P."/>
            <person name="Blackwell M."/>
            <person name="Grigoriev I.V."/>
            <person name="Jeffries T.W."/>
        </authorList>
    </citation>
    <scope>NUCLEOTIDE SEQUENCE [LARGE SCALE GENOMIC DNA]</scope>
    <source>
        <strain evidence="9">NRRL Y-17324</strain>
    </source>
</reference>
<accession>A0A1E4SR32</accession>
<gene>
    <name evidence="8" type="ORF">CANTADRAFT_24684</name>
</gene>
<comment type="subcellular location">
    <subcellularLocation>
        <location evidence="1">Cytoplasm</location>
    </subcellularLocation>
</comment>
<evidence type="ECO:0000256" key="7">
    <source>
        <dbReference type="PROSITE-ProRule" id="PRU00221"/>
    </source>
</evidence>